<sequence>MYKNTEYQLTFVDDFFLPIGGKNLVWINEEYLLLRPKTKNSVRTISLDVETLEF</sequence>
<dbReference type="Proteomes" id="UP000040576">
    <property type="component" value="Unassembled WGS sequence"/>
</dbReference>
<proteinExistence type="predicted"/>
<organism evidence="1 2">
    <name type="scientific">Caldibacillus thermoamylovorans</name>
    <dbReference type="NCBI Taxonomy" id="35841"/>
    <lineage>
        <taxon>Bacteria</taxon>
        <taxon>Bacillati</taxon>
        <taxon>Bacillota</taxon>
        <taxon>Bacilli</taxon>
        <taxon>Bacillales</taxon>
        <taxon>Bacillaceae</taxon>
        <taxon>Caldibacillus</taxon>
    </lineage>
</organism>
<gene>
    <name evidence="1" type="ORF">BT1A1_0157</name>
</gene>
<protein>
    <submittedName>
        <fullName evidence="1">Uncharacterized protein</fullName>
    </submittedName>
</protein>
<dbReference type="EMBL" id="CCRF01000006">
    <property type="protein sequence ID" value="CEE00028.1"/>
    <property type="molecule type" value="Genomic_DNA"/>
</dbReference>
<keyword evidence="2" id="KW-1185">Reference proteome</keyword>
<evidence type="ECO:0000313" key="1">
    <source>
        <dbReference type="EMBL" id="CEE00028.1"/>
    </source>
</evidence>
<accession>A0A090IUC7</accession>
<reference evidence="1 2" key="1">
    <citation type="submission" date="2014-07" db="EMBL/GenBank/DDBJ databases">
        <authorList>
            <person name="Wibberg Daniel"/>
        </authorList>
    </citation>
    <scope>NUCLEOTIDE SEQUENCE [LARGE SCALE GENOMIC DNA]</scope>
</reference>
<dbReference type="RefSeq" id="WP_156103128.1">
    <property type="nucleotide sequence ID" value="NZ_CCRF01000006.1"/>
</dbReference>
<dbReference type="AlphaFoldDB" id="A0A090IUC7"/>
<name>A0A090IUC7_9BACI</name>
<evidence type="ECO:0000313" key="2">
    <source>
        <dbReference type="Proteomes" id="UP000040576"/>
    </source>
</evidence>